<feature type="region of interest" description="Disordered" evidence="1">
    <location>
        <begin position="251"/>
        <end position="273"/>
    </location>
</feature>
<feature type="compositionally biased region" description="Basic residues" evidence="1">
    <location>
        <begin position="254"/>
        <end position="267"/>
    </location>
</feature>
<protein>
    <submittedName>
        <fullName evidence="3">DUF4806 domain-containing protein</fullName>
    </submittedName>
</protein>
<feature type="domain" description="DUF4806" evidence="2">
    <location>
        <begin position="140"/>
        <end position="219"/>
    </location>
</feature>
<dbReference type="Pfam" id="PF16064">
    <property type="entry name" value="DUF4806"/>
    <property type="match status" value="1"/>
</dbReference>
<dbReference type="STRING" id="43041.A0A182K5D1"/>
<dbReference type="VEuPathDB" id="VectorBase:ACHR005966"/>
<sequence length="273" mass="31356">MPFAIVEASEENDGKELFVVPEGWLLDTEQTNTILLWPKCDGPKLYKLLTDGESVANTKWMKMDCIVKEINIPNLSVAHDHVLKMNGEFVETQNTTELSATPIPLTVDCSNVQNEDDTSKKEARPVQKVPMTCDIDFKQIDCLESLENLNDKLLETAYQDKIYEWLNGQITEVKSENRMTEAIDLLFTKRFMTKCSWTGVGRGSEKIAMMRMVNISKLFRRIGTNESTIVNQRMVMMFFMKKLRNAVRRSEMKHLRKSTSHNVPSHKVKAESQ</sequence>
<organism evidence="3 4">
    <name type="scientific">Anopheles christyi</name>
    <dbReference type="NCBI Taxonomy" id="43041"/>
    <lineage>
        <taxon>Eukaryota</taxon>
        <taxon>Metazoa</taxon>
        <taxon>Ecdysozoa</taxon>
        <taxon>Arthropoda</taxon>
        <taxon>Hexapoda</taxon>
        <taxon>Insecta</taxon>
        <taxon>Pterygota</taxon>
        <taxon>Neoptera</taxon>
        <taxon>Endopterygota</taxon>
        <taxon>Diptera</taxon>
        <taxon>Nematocera</taxon>
        <taxon>Culicoidea</taxon>
        <taxon>Culicidae</taxon>
        <taxon>Anophelinae</taxon>
        <taxon>Anopheles</taxon>
    </lineage>
</organism>
<name>A0A182K5D1_9DIPT</name>
<evidence type="ECO:0000313" key="4">
    <source>
        <dbReference type="Proteomes" id="UP000075881"/>
    </source>
</evidence>
<dbReference type="AlphaFoldDB" id="A0A182K5D1"/>
<evidence type="ECO:0000259" key="2">
    <source>
        <dbReference type="Pfam" id="PF16064"/>
    </source>
</evidence>
<dbReference type="InterPro" id="IPR032071">
    <property type="entry name" value="DUF4806"/>
</dbReference>
<dbReference type="Proteomes" id="UP000075881">
    <property type="component" value="Unassembled WGS sequence"/>
</dbReference>
<accession>A0A182K5D1</accession>
<evidence type="ECO:0000313" key="3">
    <source>
        <dbReference type="EnsemblMetazoa" id="ACHR005966-PA"/>
    </source>
</evidence>
<evidence type="ECO:0000256" key="1">
    <source>
        <dbReference type="SAM" id="MobiDB-lite"/>
    </source>
</evidence>
<proteinExistence type="predicted"/>
<dbReference type="EnsemblMetazoa" id="ACHR005966-RA">
    <property type="protein sequence ID" value="ACHR005966-PA"/>
    <property type="gene ID" value="ACHR005966"/>
</dbReference>
<reference evidence="3" key="2">
    <citation type="submission" date="2020-05" db="UniProtKB">
        <authorList>
            <consortium name="EnsemblMetazoa"/>
        </authorList>
    </citation>
    <scope>IDENTIFICATION</scope>
    <source>
        <strain evidence="3">ACHKN1017</strain>
    </source>
</reference>
<reference evidence="4" key="1">
    <citation type="submission" date="2013-03" db="EMBL/GenBank/DDBJ databases">
        <title>The Genome Sequence of Anopheles christyi ACHKN1017.</title>
        <authorList>
            <consortium name="The Broad Institute Genomics Platform"/>
            <person name="Neafsey D.E."/>
            <person name="Besansky N."/>
            <person name="Walker B."/>
            <person name="Young S.K."/>
            <person name="Zeng Q."/>
            <person name="Gargeya S."/>
            <person name="Fitzgerald M."/>
            <person name="Haas B."/>
            <person name="Abouelleil A."/>
            <person name="Allen A.W."/>
            <person name="Alvarado L."/>
            <person name="Arachchi H.M."/>
            <person name="Berlin A.M."/>
            <person name="Chapman S.B."/>
            <person name="Gainer-Dewar J."/>
            <person name="Goldberg J."/>
            <person name="Griggs A."/>
            <person name="Gujja S."/>
            <person name="Hansen M."/>
            <person name="Howarth C."/>
            <person name="Imamovic A."/>
            <person name="Ireland A."/>
            <person name="Larimer J."/>
            <person name="McCowan C."/>
            <person name="Murphy C."/>
            <person name="Pearson M."/>
            <person name="Poon T.W."/>
            <person name="Priest M."/>
            <person name="Roberts A."/>
            <person name="Saif S."/>
            <person name="Shea T."/>
            <person name="Sisk P."/>
            <person name="Sykes S."/>
            <person name="Wortman J."/>
            <person name="Nusbaum C."/>
            <person name="Birren B."/>
        </authorList>
    </citation>
    <scope>NUCLEOTIDE SEQUENCE [LARGE SCALE GENOMIC DNA]</scope>
    <source>
        <strain evidence="4">ACHKN1017</strain>
    </source>
</reference>
<keyword evidence="4" id="KW-1185">Reference proteome</keyword>